<dbReference type="PANTHER" id="PTHR22907">
    <property type="entry name" value="GH04558P"/>
    <property type="match status" value="1"/>
</dbReference>
<evidence type="ECO:0000259" key="3">
    <source>
        <dbReference type="PROSITE" id="PS51034"/>
    </source>
</evidence>
<evidence type="ECO:0000313" key="5">
    <source>
        <dbReference type="WBParaSite" id="PSU_v2.g1531.t1"/>
    </source>
</evidence>
<dbReference type="Proteomes" id="UP000887577">
    <property type="component" value="Unplaced"/>
</dbReference>
<feature type="region of interest" description="Disordered" evidence="2">
    <location>
        <begin position="216"/>
        <end position="265"/>
    </location>
</feature>
<evidence type="ECO:0000256" key="1">
    <source>
        <dbReference type="ARBA" id="ARBA00022729"/>
    </source>
</evidence>
<dbReference type="InterPro" id="IPR001507">
    <property type="entry name" value="ZP_dom"/>
</dbReference>
<protein>
    <submittedName>
        <fullName evidence="5">ZP domain-containing protein</fullName>
    </submittedName>
</protein>
<dbReference type="WBParaSite" id="PSU_v2.g1531.t1">
    <property type="protein sequence ID" value="PSU_v2.g1531.t1"/>
    <property type="gene ID" value="PSU_v2.g1531"/>
</dbReference>
<sequence>MSSNISPPRRVLIYPTFIRWPLFRDLTTQIITQSDGTPTCSYDVLQESMNGPIAKYANIGDVLVHKFTCDSADMGILVHSCRVRDSTGNEFALLNERGCATDTTIVTPLRYSDDLRTAFTPIAAFKFADQMIVYFTCQITLCSKRDNGCEGITPPQCQYVPLPNEDGGDDISVVDTTPILQTSDYLQTSTIPTFIAVTLTPPFIPPTFIPVTPTSTITPPPITSTSSSRTPTSTTPTSESNYNGSHMPSSIPPGDYTENANAGYGGGRYAPGKNNNSPYENSNIFNRIGSTPTTIPTSPQLQPFIPPQQALRQSAFVNGIPAARHARKINDTNLITLGVTAEQLIIFTKDEKSDAKEMSSSNSNMENIIDSNHLSQQRSQICQQQKEQQQINPIWAAICAGMINFPKYRNFSVKLL</sequence>
<dbReference type="Gene3D" id="2.60.40.4100">
    <property type="entry name" value="Zona pellucida, ZP-C domain"/>
    <property type="match status" value="1"/>
</dbReference>
<feature type="domain" description="ZP" evidence="3">
    <location>
        <begin position="1"/>
        <end position="156"/>
    </location>
</feature>
<dbReference type="InterPro" id="IPR057475">
    <property type="entry name" value="CUT_C"/>
</dbReference>
<proteinExistence type="predicted"/>
<keyword evidence="1" id="KW-0732">Signal</keyword>
<feature type="compositionally biased region" description="Low complexity" evidence="2">
    <location>
        <begin position="216"/>
        <end position="238"/>
    </location>
</feature>
<dbReference type="PROSITE" id="PS51034">
    <property type="entry name" value="ZP_2"/>
    <property type="match status" value="1"/>
</dbReference>
<keyword evidence="4" id="KW-1185">Reference proteome</keyword>
<evidence type="ECO:0000313" key="4">
    <source>
        <dbReference type="Proteomes" id="UP000887577"/>
    </source>
</evidence>
<dbReference type="PANTHER" id="PTHR22907:SF58">
    <property type="entry name" value="ZP DOMAIN-CONTAINING PROTEIN"/>
    <property type="match status" value="1"/>
</dbReference>
<dbReference type="Pfam" id="PF25301">
    <property type="entry name" value="CUT_C"/>
    <property type="match status" value="1"/>
</dbReference>
<dbReference type="SMART" id="SM00241">
    <property type="entry name" value="ZP"/>
    <property type="match status" value="1"/>
</dbReference>
<feature type="compositionally biased region" description="Polar residues" evidence="2">
    <location>
        <begin position="239"/>
        <end position="248"/>
    </location>
</feature>
<reference evidence="5" key="1">
    <citation type="submission" date="2022-11" db="UniProtKB">
        <authorList>
            <consortium name="WormBaseParasite"/>
        </authorList>
    </citation>
    <scope>IDENTIFICATION</scope>
</reference>
<dbReference type="AlphaFoldDB" id="A0A914Y7Q9"/>
<dbReference type="InterPro" id="IPR042235">
    <property type="entry name" value="ZP-C_dom"/>
</dbReference>
<evidence type="ECO:0000256" key="2">
    <source>
        <dbReference type="SAM" id="MobiDB-lite"/>
    </source>
</evidence>
<accession>A0A914Y7Q9</accession>
<dbReference type="InterPro" id="IPR051962">
    <property type="entry name" value="Cuticlin"/>
</dbReference>
<organism evidence="4 5">
    <name type="scientific">Panagrolaimus superbus</name>
    <dbReference type="NCBI Taxonomy" id="310955"/>
    <lineage>
        <taxon>Eukaryota</taxon>
        <taxon>Metazoa</taxon>
        <taxon>Ecdysozoa</taxon>
        <taxon>Nematoda</taxon>
        <taxon>Chromadorea</taxon>
        <taxon>Rhabditida</taxon>
        <taxon>Tylenchina</taxon>
        <taxon>Panagrolaimomorpha</taxon>
        <taxon>Panagrolaimoidea</taxon>
        <taxon>Panagrolaimidae</taxon>
        <taxon>Panagrolaimus</taxon>
    </lineage>
</organism>
<name>A0A914Y7Q9_9BILA</name>